<protein>
    <submittedName>
        <fullName evidence="1">Uncharacterized protein</fullName>
    </submittedName>
</protein>
<reference evidence="1" key="1">
    <citation type="journal article" date="2014" name="Front. Microbiol.">
        <title>High frequency of phylogenetically diverse reductive dehalogenase-homologous genes in deep subseafloor sedimentary metagenomes.</title>
        <authorList>
            <person name="Kawai M."/>
            <person name="Futagami T."/>
            <person name="Toyoda A."/>
            <person name="Takaki Y."/>
            <person name="Nishi S."/>
            <person name="Hori S."/>
            <person name="Arai W."/>
            <person name="Tsubouchi T."/>
            <person name="Morono Y."/>
            <person name="Uchiyama I."/>
            <person name="Ito T."/>
            <person name="Fujiyama A."/>
            <person name="Inagaki F."/>
            <person name="Takami H."/>
        </authorList>
    </citation>
    <scope>NUCLEOTIDE SEQUENCE</scope>
    <source>
        <strain evidence="1">Expedition CK06-06</strain>
    </source>
</reference>
<feature type="non-terminal residue" evidence="1">
    <location>
        <position position="1"/>
    </location>
</feature>
<accession>X1E601</accession>
<feature type="non-terminal residue" evidence="1">
    <location>
        <position position="188"/>
    </location>
</feature>
<name>X1E601_9ZZZZ</name>
<comment type="caution">
    <text evidence="1">The sequence shown here is derived from an EMBL/GenBank/DDBJ whole genome shotgun (WGS) entry which is preliminary data.</text>
</comment>
<dbReference type="AlphaFoldDB" id="X1E601"/>
<proteinExistence type="predicted"/>
<sequence length="188" mass="19717">RQEKRGFEGGIHEKPTESEYDPAVQKILDYVGAPVQSSIQGVEAGVDKIGTGVSAIGEGDIAGGIAAIINGTISTGFGAATPFVPVLAGFAIANRLAEDVGLTEQFETFMSPFSKTVEDQVAQEISRLKSEGKSPEEISKQLGVSLSTAKGGKTILGREAAEFADLVYNLALFHKVSTKVGKTKALFN</sequence>
<evidence type="ECO:0000313" key="1">
    <source>
        <dbReference type="EMBL" id="GAH15825.1"/>
    </source>
</evidence>
<organism evidence="1">
    <name type="scientific">marine sediment metagenome</name>
    <dbReference type="NCBI Taxonomy" id="412755"/>
    <lineage>
        <taxon>unclassified sequences</taxon>
        <taxon>metagenomes</taxon>
        <taxon>ecological metagenomes</taxon>
    </lineage>
</organism>
<gene>
    <name evidence="1" type="ORF">S01H4_60368</name>
</gene>
<dbReference type="EMBL" id="BART01035583">
    <property type="protein sequence ID" value="GAH15825.1"/>
    <property type="molecule type" value="Genomic_DNA"/>
</dbReference>